<feature type="region of interest" description="Disordered" evidence="1">
    <location>
        <begin position="243"/>
        <end position="365"/>
    </location>
</feature>
<evidence type="ECO:0000313" key="2">
    <source>
        <dbReference type="EMBL" id="KIL58776.1"/>
    </source>
</evidence>
<dbReference type="HOGENOM" id="CLU_719559_0_0_1"/>
<dbReference type="InParanoid" id="A0A0C2WPY3"/>
<accession>A0A0C2WPY3</accession>
<evidence type="ECO:0000313" key="3">
    <source>
        <dbReference type="Proteomes" id="UP000054549"/>
    </source>
</evidence>
<gene>
    <name evidence="2" type="ORF">M378DRAFT_15253</name>
</gene>
<sequence>MPPRRDPSPFASAAVGVTAWGTNVAATSLNNRRGVRDRALARTTSVEEVLSIIPPGWVDHFDVDIRWMSRVAEKRLTIAGLLAEYRALRTLNRFPSFVPSKRPTLQLGKDFHSSAAGKTSVKELDEAWEESRLRIYDAQFKAKENELNSLEAELSSENVWARVVKTFSKASQQLRHSRMEPVFPTGYTVPIEGQEVPAEATAPVTFVVAASWDDECTEIRRDSLMWMNHVRLLTESKFTARNAQKDKKRKLKDAADAAPVDAMVVDPTPGSSNDSTRKIIQAEVNRAVKRLKTNKSEPASSTPKGKDKKKDKGKKSAEKKKEKKSNPAPKAGSSTQTKPIESARQKAERQKAEQKERWGEHLRVKAGLRKATALMAQFPGSSGN</sequence>
<evidence type="ECO:0000256" key="1">
    <source>
        <dbReference type="SAM" id="MobiDB-lite"/>
    </source>
</evidence>
<reference evidence="2 3" key="1">
    <citation type="submission" date="2014-04" db="EMBL/GenBank/DDBJ databases">
        <title>Evolutionary Origins and Diversification of the Mycorrhizal Mutualists.</title>
        <authorList>
            <consortium name="DOE Joint Genome Institute"/>
            <consortium name="Mycorrhizal Genomics Consortium"/>
            <person name="Kohler A."/>
            <person name="Kuo A."/>
            <person name="Nagy L.G."/>
            <person name="Floudas D."/>
            <person name="Copeland A."/>
            <person name="Barry K.W."/>
            <person name="Cichocki N."/>
            <person name="Veneault-Fourrey C."/>
            <person name="LaButti K."/>
            <person name="Lindquist E.A."/>
            <person name="Lipzen A."/>
            <person name="Lundell T."/>
            <person name="Morin E."/>
            <person name="Murat C."/>
            <person name="Riley R."/>
            <person name="Ohm R."/>
            <person name="Sun H."/>
            <person name="Tunlid A."/>
            <person name="Henrissat B."/>
            <person name="Grigoriev I.V."/>
            <person name="Hibbett D.S."/>
            <person name="Martin F."/>
        </authorList>
    </citation>
    <scope>NUCLEOTIDE SEQUENCE [LARGE SCALE GENOMIC DNA]</scope>
    <source>
        <strain evidence="2 3">Koide BX008</strain>
    </source>
</reference>
<dbReference type="AlphaFoldDB" id="A0A0C2WPY3"/>
<organism evidence="2 3">
    <name type="scientific">Amanita muscaria (strain Koide BX008)</name>
    <dbReference type="NCBI Taxonomy" id="946122"/>
    <lineage>
        <taxon>Eukaryota</taxon>
        <taxon>Fungi</taxon>
        <taxon>Dikarya</taxon>
        <taxon>Basidiomycota</taxon>
        <taxon>Agaricomycotina</taxon>
        <taxon>Agaricomycetes</taxon>
        <taxon>Agaricomycetidae</taxon>
        <taxon>Agaricales</taxon>
        <taxon>Pluteineae</taxon>
        <taxon>Amanitaceae</taxon>
        <taxon>Amanita</taxon>
    </lineage>
</organism>
<feature type="compositionally biased region" description="Low complexity" evidence="1">
    <location>
        <begin position="256"/>
        <end position="269"/>
    </location>
</feature>
<feature type="compositionally biased region" description="Basic and acidic residues" evidence="1">
    <location>
        <begin position="304"/>
        <end position="320"/>
    </location>
</feature>
<keyword evidence="3" id="KW-1185">Reference proteome</keyword>
<dbReference type="OrthoDB" id="3039717at2759"/>
<dbReference type="Proteomes" id="UP000054549">
    <property type="component" value="Unassembled WGS sequence"/>
</dbReference>
<protein>
    <submittedName>
        <fullName evidence="2">Uncharacterized protein</fullName>
    </submittedName>
</protein>
<name>A0A0C2WPY3_AMAMK</name>
<proteinExistence type="predicted"/>
<dbReference type="EMBL" id="KN818329">
    <property type="protein sequence ID" value="KIL58776.1"/>
    <property type="molecule type" value="Genomic_DNA"/>
</dbReference>
<feature type="compositionally biased region" description="Basic and acidic residues" evidence="1">
    <location>
        <begin position="341"/>
        <end position="363"/>
    </location>
</feature>